<protein>
    <submittedName>
        <fullName evidence="3">Dynamin family protein</fullName>
    </submittedName>
</protein>
<dbReference type="Proteomes" id="UP001597402">
    <property type="component" value="Unassembled WGS sequence"/>
</dbReference>
<keyword evidence="1" id="KW-0472">Membrane</keyword>
<dbReference type="PANTHER" id="PTHR43681">
    <property type="entry name" value="TRANSMEMBRANE GTPASE FZO"/>
    <property type="match status" value="1"/>
</dbReference>
<comment type="caution">
    <text evidence="3">The sequence shown here is derived from an EMBL/GenBank/DDBJ whole genome shotgun (WGS) entry which is preliminary data.</text>
</comment>
<dbReference type="Pfam" id="PF00350">
    <property type="entry name" value="Dynamin_N"/>
    <property type="match status" value="1"/>
</dbReference>
<name>A0ABW4XCQ8_9ACTN</name>
<feature type="domain" description="Dynamin N-terminal" evidence="2">
    <location>
        <begin position="49"/>
        <end position="204"/>
    </location>
</feature>
<reference evidence="4" key="1">
    <citation type="journal article" date="2019" name="Int. J. Syst. Evol. Microbiol.">
        <title>The Global Catalogue of Microorganisms (GCM) 10K type strain sequencing project: providing services to taxonomists for standard genome sequencing and annotation.</title>
        <authorList>
            <consortium name="The Broad Institute Genomics Platform"/>
            <consortium name="The Broad Institute Genome Sequencing Center for Infectious Disease"/>
            <person name="Wu L."/>
            <person name="Ma J."/>
        </authorList>
    </citation>
    <scope>NUCLEOTIDE SEQUENCE [LARGE SCALE GENOMIC DNA]</scope>
    <source>
        <strain evidence="4">JCM 3338</strain>
    </source>
</reference>
<keyword evidence="1" id="KW-0812">Transmembrane</keyword>
<dbReference type="InterPro" id="IPR027417">
    <property type="entry name" value="P-loop_NTPase"/>
</dbReference>
<gene>
    <name evidence="3" type="ORF">ACFSHS_16005</name>
</gene>
<dbReference type="SUPFAM" id="SSF52540">
    <property type="entry name" value="P-loop containing nucleoside triphosphate hydrolases"/>
    <property type="match status" value="1"/>
</dbReference>
<accession>A0ABW4XCQ8</accession>
<keyword evidence="1" id="KW-1133">Transmembrane helix</keyword>
<organism evidence="3 4">
    <name type="scientific">Blastococcus deserti</name>
    <dbReference type="NCBI Taxonomy" id="2259033"/>
    <lineage>
        <taxon>Bacteria</taxon>
        <taxon>Bacillati</taxon>
        <taxon>Actinomycetota</taxon>
        <taxon>Actinomycetes</taxon>
        <taxon>Geodermatophilales</taxon>
        <taxon>Geodermatophilaceae</taxon>
        <taxon>Blastococcus</taxon>
    </lineage>
</organism>
<evidence type="ECO:0000313" key="3">
    <source>
        <dbReference type="EMBL" id="MFD2093077.1"/>
    </source>
</evidence>
<evidence type="ECO:0000256" key="1">
    <source>
        <dbReference type="SAM" id="Phobius"/>
    </source>
</evidence>
<dbReference type="EMBL" id="JBHUHP010000016">
    <property type="protein sequence ID" value="MFD2093077.1"/>
    <property type="molecule type" value="Genomic_DNA"/>
</dbReference>
<keyword evidence="4" id="KW-1185">Reference proteome</keyword>
<evidence type="ECO:0000313" key="4">
    <source>
        <dbReference type="Proteomes" id="UP001597402"/>
    </source>
</evidence>
<sequence>MSSPASAAGEDLVSLAERAGRLADMTGLTDLSSRLRAAHSGAKEGLPRVVVGGEEKRGKSSLVNALVGRPLLSPVGDDVVTATFVVFMPGDRDEAVVIVVDGRTGAARRVPIGLTELADYVSVDATHDGVIGAEVHLDAPLLRDMALVDTPGVGGLDSGLSAITMSTLDTAHALLFVMDAAAPLSAPELRFLAQAVDRNDAVVLAMTKTDLYPEWNRIRDDDRELIARHVPQLADAPIVPMSSRLAEQAGRLAHNPDAAAQVLRVSGLEGLVGELKERVAARLETVSLAHRAQALHALLAELRARLSERPEYVIGEPGELAELIAERDRLESFLTDPHHGALHVHRRMTRIRRDAEQNFALRASDLCKRYAASLDSYPSGELQQVPALLRGELAQLVADSIDEVDRELYDILYGLEQRIGSAVVLDRLRTLLEQEAQVDLSDHREGNNWGSYTASAGGHTVGLAGSMIFGGILAMGAAMIAVGVAALATFGLREFISSRASTRQQSLRLWLERVERDVGRSFDQALGSRLDELERIMNSELPRLFRDRVARIERLTSLTADSPARPDGITLADVDQLISQVSAVLAPVRKG</sequence>
<dbReference type="InterPro" id="IPR051943">
    <property type="entry name" value="TRAFAC_Dynamin-like_GTPase"/>
</dbReference>
<dbReference type="PANTHER" id="PTHR43681:SF1">
    <property type="entry name" value="SARCALUMENIN"/>
    <property type="match status" value="1"/>
</dbReference>
<dbReference type="InterPro" id="IPR045063">
    <property type="entry name" value="Dynamin_N"/>
</dbReference>
<feature type="transmembrane region" description="Helical" evidence="1">
    <location>
        <begin position="467"/>
        <end position="492"/>
    </location>
</feature>
<proteinExistence type="predicted"/>
<dbReference type="RefSeq" id="WP_376878214.1">
    <property type="nucleotide sequence ID" value="NZ_JBHUHP010000016.1"/>
</dbReference>
<dbReference type="Gene3D" id="3.40.50.300">
    <property type="entry name" value="P-loop containing nucleotide triphosphate hydrolases"/>
    <property type="match status" value="1"/>
</dbReference>
<evidence type="ECO:0000259" key="2">
    <source>
        <dbReference type="Pfam" id="PF00350"/>
    </source>
</evidence>